<dbReference type="Proteomes" id="UP000799118">
    <property type="component" value="Unassembled WGS sequence"/>
</dbReference>
<sequence>MSYSLLYSPQKAFRSTTTSQNGPSLGRLISLHEGYEPNPDTVTPPSSPTNEVTREGFRLYSDSGSSFSFDPTLLLYNLKGYTGSPFTDFTPVIPSYVNSTSSNVPYFASTDLSIPNKYLLPSPVTRNDLLFPITIPGGMRSQFAVPFYYLNPQITKPPYDPFAIIPAFNVPISRLLTGRSIGGSINAIFLAEENGHVLNVFLRQLAGQPRSIYRLKPDLKLLNFLQYHSIVKLRPVALPHFIALKDQEVIVAGQVWRMPTCRIREVRFGISSSLQSKSHPLYANNGCDFSLYVPIHNFSPTYAKTRRWKDSNGRKHELSSSVCSDTLELEWNTPSAARTFSILGPVHDRLQNNWESYLEGHGSMFVDCSVCDSYSRFDLSFHFVYAVTDYFLLGDELVSLEFYIHVWRSDPDLTYAEIERGVVTKVAPDCYRPHRGCISRNVFTTMLKRFTTFKDPYGQNETVFDQGSGRVLTGKRNIVEETSFVLWFTSMLRDRELVWLMEPRMFTKWIDCCCNYEWAPQHSLRIDWAHRFWPTWIDRFLGFKNLPTETRENGWKVSKKDLTVEEVLESVKKA</sequence>
<reference evidence="2" key="1">
    <citation type="journal article" date="2019" name="Environ. Microbiol.">
        <title>Fungal ecological strategies reflected in gene transcription - a case study of two litter decomposers.</title>
        <authorList>
            <person name="Barbi F."/>
            <person name="Kohler A."/>
            <person name="Barry K."/>
            <person name="Baskaran P."/>
            <person name="Daum C."/>
            <person name="Fauchery L."/>
            <person name="Ihrmark K."/>
            <person name="Kuo A."/>
            <person name="LaButti K."/>
            <person name="Lipzen A."/>
            <person name="Morin E."/>
            <person name="Grigoriev I.V."/>
            <person name="Henrissat B."/>
            <person name="Lindahl B."/>
            <person name="Martin F."/>
        </authorList>
    </citation>
    <scope>NUCLEOTIDE SEQUENCE</scope>
    <source>
        <strain evidence="2">JB14</strain>
    </source>
</reference>
<name>A0A6A4GTN2_9AGAR</name>
<evidence type="ECO:0000256" key="1">
    <source>
        <dbReference type="SAM" id="MobiDB-lite"/>
    </source>
</evidence>
<accession>A0A6A4GTN2</accession>
<gene>
    <name evidence="2" type="ORF">BT96DRAFT_947072</name>
</gene>
<proteinExistence type="predicted"/>
<evidence type="ECO:0000313" key="3">
    <source>
        <dbReference type="Proteomes" id="UP000799118"/>
    </source>
</evidence>
<dbReference type="AlphaFoldDB" id="A0A6A4GTN2"/>
<evidence type="ECO:0000313" key="2">
    <source>
        <dbReference type="EMBL" id="KAE9389169.1"/>
    </source>
</evidence>
<organism evidence="2 3">
    <name type="scientific">Gymnopus androsaceus JB14</name>
    <dbReference type="NCBI Taxonomy" id="1447944"/>
    <lineage>
        <taxon>Eukaryota</taxon>
        <taxon>Fungi</taxon>
        <taxon>Dikarya</taxon>
        <taxon>Basidiomycota</taxon>
        <taxon>Agaricomycotina</taxon>
        <taxon>Agaricomycetes</taxon>
        <taxon>Agaricomycetidae</taxon>
        <taxon>Agaricales</taxon>
        <taxon>Marasmiineae</taxon>
        <taxon>Omphalotaceae</taxon>
        <taxon>Gymnopus</taxon>
    </lineage>
</organism>
<feature type="region of interest" description="Disordered" evidence="1">
    <location>
        <begin position="32"/>
        <end position="51"/>
    </location>
</feature>
<protein>
    <submittedName>
        <fullName evidence="2">Uncharacterized protein</fullName>
    </submittedName>
</protein>
<feature type="compositionally biased region" description="Polar residues" evidence="1">
    <location>
        <begin position="40"/>
        <end position="51"/>
    </location>
</feature>
<keyword evidence="3" id="KW-1185">Reference proteome</keyword>
<dbReference type="EMBL" id="ML769709">
    <property type="protein sequence ID" value="KAE9389169.1"/>
    <property type="molecule type" value="Genomic_DNA"/>
</dbReference>